<proteinExistence type="predicted"/>
<protein>
    <submittedName>
        <fullName evidence="4">Aspartic proteinase nepenthesin-1</fullName>
    </submittedName>
</protein>
<evidence type="ECO:0000313" key="5">
    <source>
        <dbReference type="Proteomes" id="UP000653305"/>
    </source>
</evidence>
<dbReference type="AlphaFoldDB" id="A0A830D9L7"/>
<dbReference type="Gene3D" id="2.40.70.10">
    <property type="entry name" value="Acid Proteases"/>
    <property type="match status" value="1"/>
</dbReference>
<accession>A0A830D9L7</accession>
<evidence type="ECO:0000313" key="4">
    <source>
        <dbReference type="EMBL" id="GFQ08477.1"/>
    </source>
</evidence>
<dbReference type="InterPro" id="IPR033121">
    <property type="entry name" value="PEPTIDASE_A1"/>
</dbReference>
<dbReference type="InterPro" id="IPR032799">
    <property type="entry name" value="TAXi_C"/>
</dbReference>
<dbReference type="Pfam" id="PF14541">
    <property type="entry name" value="TAXi_C"/>
    <property type="match status" value="1"/>
</dbReference>
<organism evidence="4 5">
    <name type="scientific">Phtheirospermum japonicum</name>
    <dbReference type="NCBI Taxonomy" id="374723"/>
    <lineage>
        <taxon>Eukaryota</taxon>
        <taxon>Viridiplantae</taxon>
        <taxon>Streptophyta</taxon>
        <taxon>Embryophyta</taxon>
        <taxon>Tracheophyta</taxon>
        <taxon>Spermatophyta</taxon>
        <taxon>Magnoliopsida</taxon>
        <taxon>eudicotyledons</taxon>
        <taxon>Gunneridae</taxon>
        <taxon>Pentapetalae</taxon>
        <taxon>asterids</taxon>
        <taxon>lamiids</taxon>
        <taxon>Lamiales</taxon>
        <taxon>Orobanchaceae</taxon>
        <taxon>Orobanchaceae incertae sedis</taxon>
        <taxon>Phtheirospermum</taxon>
    </lineage>
</organism>
<dbReference type="InterPro" id="IPR051708">
    <property type="entry name" value="Plant_Aspart_Prot_A1"/>
</dbReference>
<reference evidence="4" key="1">
    <citation type="submission" date="2020-07" db="EMBL/GenBank/DDBJ databases">
        <title>Ethylene signaling mediates host invasion by parasitic plants.</title>
        <authorList>
            <person name="Yoshida S."/>
        </authorList>
    </citation>
    <scope>NUCLEOTIDE SEQUENCE</scope>
    <source>
        <strain evidence="4">Okayama</strain>
    </source>
</reference>
<evidence type="ECO:0000259" key="3">
    <source>
        <dbReference type="PROSITE" id="PS51767"/>
    </source>
</evidence>
<dbReference type="OrthoDB" id="2747330at2759"/>
<dbReference type="GO" id="GO:0005576">
    <property type="term" value="C:extracellular region"/>
    <property type="evidence" value="ECO:0007669"/>
    <property type="project" value="TreeGrafter"/>
</dbReference>
<dbReference type="EMBL" id="BMAC01006089">
    <property type="protein sequence ID" value="GFQ08477.1"/>
    <property type="molecule type" value="Genomic_DNA"/>
</dbReference>
<dbReference type="PANTHER" id="PTHR47967:SF14">
    <property type="entry name" value="EUKARYOTIC ASPARTYL PROTEASE FAMILY PROTEIN"/>
    <property type="match status" value="1"/>
</dbReference>
<dbReference type="GO" id="GO:0006508">
    <property type="term" value="P:proteolysis"/>
    <property type="evidence" value="ECO:0007669"/>
    <property type="project" value="UniProtKB-KW"/>
</dbReference>
<name>A0A830D9L7_9LAMI</name>
<evidence type="ECO:0000256" key="2">
    <source>
        <dbReference type="ARBA" id="ARBA00022801"/>
    </source>
</evidence>
<sequence>MEFSGNLGLSLVSQYQASKFSYCIGNISDRSYAYNTLVIGNSIELWGVQTPLIVEDKNYINLEGIKIGDFSLEFDPQIFIRNSSEYTGGMMVDTGSSLSFIPGVVLSDFETTVKNLIDYELDLDLDPDYSNKYKEHTRLCYHGVVSIDLIGFPLVKLQFQDNAVMELRAENIFQQTRDEIFCLAILPSELLGTTVSILGNVMQQNFYVGYDLLEKKLSFQRMVCKAVDEYYHDEL</sequence>
<dbReference type="GO" id="GO:0008233">
    <property type="term" value="F:peptidase activity"/>
    <property type="evidence" value="ECO:0007669"/>
    <property type="project" value="UniProtKB-KW"/>
</dbReference>
<keyword evidence="1" id="KW-0645">Protease</keyword>
<dbReference type="PANTHER" id="PTHR47967">
    <property type="entry name" value="OS07G0603500 PROTEIN-RELATED"/>
    <property type="match status" value="1"/>
</dbReference>
<dbReference type="PROSITE" id="PS51767">
    <property type="entry name" value="PEPTIDASE_A1"/>
    <property type="match status" value="1"/>
</dbReference>
<dbReference type="InterPro" id="IPR021109">
    <property type="entry name" value="Peptidase_aspartic_dom_sf"/>
</dbReference>
<keyword evidence="5" id="KW-1185">Reference proteome</keyword>
<comment type="caution">
    <text evidence="4">The sequence shown here is derived from an EMBL/GenBank/DDBJ whole genome shotgun (WGS) entry which is preliminary data.</text>
</comment>
<keyword evidence="2" id="KW-0378">Hydrolase</keyword>
<feature type="domain" description="Peptidase A1" evidence="3">
    <location>
        <begin position="1"/>
        <end position="220"/>
    </location>
</feature>
<evidence type="ECO:0000256" key="1">
    <source>
        <dbReference type="ARBA" id="ARBA00022670"/>
    </source>
</evidence>
<gene>
    <name evidence="4" type="ORF">PHJA_002991700</name>
</gene>
<dbReference type="Proteomes" id="UP000653305">
    <property type="component" value="Unassembled WGS sequence"/>
</dbReference>
<dbReference type="SUPFAM" id="SSF50630">
    <property type="entry name" value="Acid proteases"/>
    <property type="match status" value="1"/>
</dbReference>